<dbReference type="AlphaFoldDB" id="A0A6J8AQD7"/>
<evidence type="ECO:0000256" key="3">
    <source>
        <dbReference type="ARBA" id="ARBA00022737"/>
    </source>
</evidence>
<dbReference type="Proteomes" id="UP000507470">
    <property type="component" value="Unassembled WGS sequence"/>
</dbReference>
<name>A0A6J8AQD7_MYTCO</name>
<dbReference type="GO" id="GO:0005041">
    <property type="term" value="F:low-density lipoprotein particle receptor activity"/>
    <property type="evidence" value="ECO:0007669"/>
    <property type="project" value="TreeGrafter"/>
</dbReference>
<comment type="subcellular location">
    <subcellularLocation>
        <location evidence="1">Membrane</location>
        <topology evidence="1">Single-pass membrane protein</topology>
    </subcellularLocation>
</comment>
<dbReference type="Pfam" id="PF00057">
    <property type="entry name" value="Ldl_recept_a"/>
    <property type="match status" value="3"/>
</dbReference>
<sequence length="638" mass="71560">MSKVEEDDEEDNEEVDEEDDEQDIFTYVHVDVDDCNDYERSCLADGECILATWWCDAYPSGPDCSDGSDETHCSASDCVATHTFHCGKSMTCTPLHTRCDGVSNCPDDEDETNCKDYKCLDGTVKCKDDTCAQGDICDGTENCSDGEDEDNCEEYKCPSGKIKCKDHSCVWGEQCNGLAECDDGSDENNCQEYECPTLKIKCNDHICVWGERCNSWLDCQDGSDEDNCEDYECPIGTIKCADHTCTNGAVCDGWDDCKDKSDEKDCIDFECAEGQITCADSRCAWGDRCDGNENCRDKSDEENCNECKSGSFLCIKDGKCIPGSYKCDSWPDCSDASDDVGCGDCDDDRFRCGNSHCVDVDKLCDGQDDCGDFSDERCNTSSVIPIPSGLPGLPDTEQLVGPPLIFPIAPSVDHIQLPGMPSEDGSGPPIPWEISSKRVSNIGYNKQLLRQRLYSSSKGRHVGENVHSRTGHDYRQRVGEPVYSRTGYNYRQKSSSLHEDRRRTKVHDNRLSKGMSRLNAYRRIQMAKSIARSLVEKRNRFAAQMEREESIRHALAGQKIKHTLAGQKIKHTAQVEEVVRQLKELTALRDSNENEKVQSRGEININGIRRHMLTHGQIKEHFTARQLYDAMKYLRQNE</sequence>
<feature type="disulfide bond" evidence="9">
    <location>
        <begin position="195"/>
        <end position="207"/>
    </location>
</feature>
<evidence type="ECO:0000313" key="12">
    <source>
        <dbReference type="Proteomes" id="UP000507470"/>
    </source>
</evidence>
<keyword evidence="7" id="KW-0675">Receptor</keyword>
<feature type="disulfide bond" evidence="9">
    <location>
        <begin position="251"/>
        <end position="266"/>
    </location>
</feature>
<feature type="disulfide bond" evidence="9">
    <location>
        <begin position="99"/>
        <end position="114"/>
    </location>
</feature>
<comment type="caution">
    <text evidence="9">Lacks conserved residue(s) required for the propagation of feature annotation.</text>
</comment>
<evidence type="ECO:0000256" key="4">
    <source>
        <dbReference type="ARBA" id="ARBA00022989"/>
    </source>
</evidence>
<dbReference type="PRINTS" id="PR00261">
    <property type="entry name" value="LDLRECEPTOR"/>
</dbReference>
<feature type="disulfide bond" evidence="9">
    <location>
        <begin position="175"/>
        <end position="190"/>
    </location>
</feature>
<dbReference type="OrthoDB" id="10062665at2759"/>
<feature type="disulfide bond" evidence="9">
    <location>
        <begin position="157"/>
        <end position="169"/>
    </location>
</feature>
<keyword evidence="12" id="KW-1185">Reference proteome</keyword>
<dbReference type="GO" id="GO:0043235">
    <property type="term" value="C:receptor complex"/>
    <property type="evidence" value="ECO:0007669"/>
    <property type="project" value="TreeGrafter"/>
</dbReference>
<feature type="disulfide bond" evidence="9">
    <location>
        <begin position="213"/>
        <end position="228"/>
    </location>
</feature>
<dbReference type="PROSITE" id="PS01209">
    <property type="entry name" value="LDLRA_1"/>
    <property type="match status" value="1"/>
</dbReference>
<gene>
    <name evidence="11" type="ORF">MCOR_10282</name>
</gene>
<dbReference type="CDD" id="cd00112">
    <property type="entry name" value="LDLa"/>
    <property type="match status" value="9"/>
</dbReference>
<evidence type="ECO:0000256" key="1">
    <source>
        <dbReference type="ARBA" id="ARBA00004167"/>
    </source>
</evidence>
<keyword evidence="6 9" id="KW-1015">Disulfide bond</keyword>
<evidence type="ECO:0000256" key="6">
    <source>
        <dbReference type="ARBA" id="ARBA00023157"/>
    </source>
</evidence>
<feature type="disulfide bond" evidence="9">
    <location>
        <begin position="119"/>
        <end position="131"/>
    </location>
</feature>
<dbReference type="PROSITE" id="PS50068">
    <property type="entry name" value="LDLRA_2"/>
    <property type="match status" value="9"/>
</dbReference>
<dbReference type="SUPFAM" id="SSF57424">
    <property type="entry name" value="LDL receptor-like module"/>
    <property type="match status" value="5"/>
</dbReference>
<keyword evidence="8" id="KW-0325">Glycoprotein</keyword>
<evidence type="ECO:0000256" key="9">
    <source>
        <dbReference type="PROSITE-ProRule" id="PRU00124"/>
    </source>
</evidence>
<feature type="disulfide bond" evidence="9">
    <location>
        <begin position="289"/>
        <end position="304"/>
    </location>
</feature>
<dbReference type="InterPro" id="IPR051221">
    <property type="entry name" value="LDLR-related"/>
</dbReference>
<evidence type="ECO:0000313" key="11">
    <source>
        <dbReference type="EMBL" id="CAC5372033.1"/>
    </source>
</evidence>
<dbReference type="PANTHER" id="PTHR22722:SF15">
    <property type="entry name" value="LOW-DENSITY LIPOPROTEIN RECEPTOR-RELATED"/>
    <property type="match status" value="1"/>
</dbReference>
<feature type="disulfide bond" evidence="9">
    <location>
        <begin position="137"/>
        <end position="152"/>
    </location>
</feature>
<organism evidence="11 12">
    <name type="scientific">Mytilus coruscus</name>
    <name type="common">Sea mussel</name>
    <dbReference type="NCBI Taxonomy" id="42192"/>
    <lineage>
        <taxon>Eukaryota</taxon>
        <taxon>Metazoa</taxon>
        <taxon>Spiralia</taxon>
        <taxon>Lophotrochozoa</taxon>
        <taxon>Mollusca</taxon>
        <taxon>Bivalvia</taxon>
        <taxon>Autobranchia</taxon>
        <taxon>Pteriomorphia</taxon>
        <taxon>Mytilida</taxon>
        <taxon>Mytiloidea</taxon>
        <taxon>Mytilidae</taxon>
        <taxon>Mytilinae</taxon>
        <taxon>Mytilus</taxon>
    </lineage>
</organism>
<feature type="disulfide bond" evidence="9">
    <location>
        <begin position="233"/>
        <end position="245"/>
    </location>
</feature>
<evidence type="ECO:0000256" key="2">
    <source>
        <dbReference type="ARBA" id="ARBA00022692"/>
    </source>
</evidence>
<keyword evidence="5" id="KW-0472">Membrane</keyword>
<dbReference type="GO" id="GO:0005886">
    <property type="term" value="C:plasma membrane"/>
    <property type="evidence" value="ECO:0007669"/>
    <property type="project" value="TreeGrafter"/>
</dbReference>
<dbReference type="SMART" id="SM00192">
    <property type="entry name" value="LDLa"/>
    <property type="match status" value="9"/>
</dbReference>
<feature type="region of interest" description="Disordered" evidence="10">
    <location>
        <begin position="1"/>
        <end position="22"/>
    </location>
</feature>
<dbReference type="PANTHER" id="PTHR22722">
    <property type="entry name" value="LOW-DENSITY LIPOPROTEIN RECEPTOR-RELATED PROTEIN 2-RELATED"/>
    <property type="match status" value="1"/>
</dbReference>
<feature type="disulfide bond" evidence="9">
    <location>
        <begin position="345"/>
        <end position="357"/>
    </location>
</feature>
<evidence type="ECO:0000256" key="8">
    <source>
        <dbReference type="ARBA" id="ARBA00023180"/>
    </source>
</evidence>
<dbReference type="Gene3D" id="4.10.400.10">
    <property type="entry name" value="Low-density Lipoprotein Receptor"/>
    <property type="match status" value="6"/>
</dbReference>
<accession>A0A6J8AQD7</accession>
<reference evidence="11 12" key="1">
    <citation type="submission" date="2020-06" db="EMBL/GenBank/DDBJ databases">
        <authorList>
            <person name="Li R."/>
            <person name="Bekaert M."/>
        </authorList>
    </citation>
    <scope>NUCLEOTIDE SEQUENCE [LARGE SCALE GENOMIC DNA]</scope>
    <source>
        <strain evidence="12">wild</strain>
    </source>
</reference>
<feature type="disulfide bond" evidence="9">
    <location>
        <begin position="271"/>
        <end position="283"/>
    </location>
</feature>
<feature type="disulfide bond" evidence="9">
    <location>
        <begin position="327"/>
        <end position="342"/>
    </location>
</feature>
<keyword evidence="4" id="KW-1133">Transmembrane helix</keyword>
<dbReference type="InterPro" id="IPR002172">
    <property type="entry name" value="LDrepeatLR_classA_rpt"/>
</dbReference>
<feature type="disulfide bond" evidence="9">
    <location>
        <begin position="352"/>
        <end position="370"/>
    </location>
</feature>
<keyword evidence="3" id="KW-0677">Repeat</keyword>
<evidence type="ECO:0000256" key="10">
    <source>
        <dbReference type="SAM" id="MobiDB-lite"/>
    </source>
</evidence>
<protein>
    <submittedName>
        <fullName evidence="11">LRP1B</fullName>
    </submittedName>
</protein>
<dbReference type="InterPro" id="IPR036055">
    <property type="entry name" value="LDL_receptor-like_sf"/>
</dbReference>
<keyword evidence="2" id="KW-0812">Transmembrane</keyword>
<evidence type="ECO:0000256" key="5">
    <source>
        <dbReference type="ARBA" id="ARBA00023136"/>
    </source>
</evidence>
<dbReference type="InterPro" id="IPR023415">
    <property type="entry name" value="LDLR_class-A_CS"/>
</dbReference>
<dbReference type="EMBL" id="CACVKT020001833">
    <property type="protein sequence ID" value="CAC5372033.1"/>
    <property type="molecule type" value="Genomic_DNA"/>
</dbReference>
<proteinExistence type="predicted"/>
<evidence type="ECO:0000256" key="7">
    <source>
        <dbReference type="ARBA" id="ARBA00023170"/>
    </source>
</evidence>